<evidence type="ECO:0000313" key="4">
    <source>
        <dbReference type="Proteomes" id="UP001255416"/>
    </source>
</evidence>
<feature type="region of interest" description="Disordered" evidence="2">
    <location>
        <begin position="479"/>
        <end position="498"/>
    </location>
</feature>
<protein>
    <submittedName>
        <fullName evidence="3">Uncharacterized protein</fullName>
    </submittedName>
</protein>
<dbReference type="Gene3D" id="1.10.287.1490">
    <property type="match status" value="1"/>
</dbReference>
<evidence type="ECO:0000256" key="1">
    <source>
        <dbReference type="SAM" id="Coils"/>
    </source>
</evidence>
<dbReference type="EMBL" id="JASMWN010000025">
    <property type="protein sequence ID" value="MDU9006532.1"/>
    <property type="molecule type" value="Genomic_DNA"/>
</dbReference>
<sequence length="498" mass="53620">MSPAEALYIGCGPAPDIDPDAERVVLVEPNPDHVPVLRAQVRKMGNRVRLIPAAVAADTGRAPFHICNFSDLSGLEVPAALFELMPGLRQVKTAQVQTLSVADLLRQARIRSDGYALRCEACGVVPQLLNQLLAEQELDRVATLWLTVGAEPFHGPGSDADSVIGLLQDHGYRLLAREDEADPDWPCLKFEQDRALLDLTRARDAARAAAAAAQRTLETERAGMQAQLEAAVKNARTDGQAQIEAMQADLANVQDRAKALDAQRERLRADLETARAETASLRSALEKSATERTALKERLASATGERDAAHATTETVRTNTRAQIAAAQAETADLQKRVEALSQEAERLQTEVETTGAKTRAELKAAQEARAAAEAQLAGARTARAEVQAQLTTSGTEIAALQERVAALIRDRDTQRAAAETARTDLGMALRMQAMAAADLKDLQERHTVLSATKDRQDAVLGQLALQLGDVSEHLQQIEAAPAAPRLQRDTTAKKDGA</sequence>
<comment type="caution">
    <text evidence="3">The sequence shown here is derived from an EMBL/GenBank/DDBJ whole genome shotgun (WGS) entry which is preliminary data.</text>
</comment>
<dbReference type="Proteomes" id="UP001255416">
    <property type="component" value="Unassembled WGS sequence"/>
</dbReference>
<dbReference type="SUPFAM" id="SSF53335">
    <property type="entry name" value="S-adenosyl-L-methionine-dependent methyltransferases"/>
    <property type="match status" value="1"/>
</dbReference>
<dbReference type="RefSeq" id="WP_316781672.1">
    <property type="nucleotide sequence ID" value="NZ_JASMWN010000025.1"/>
</dbReference>
<proteinExistence type="predicted"/>
<keyword evidence="1" id="KW-0175">Coiled coil</keyword>
<dbReference type="InterPro" id="IPR029063">
    <property type="entry name" value="SAM-dependent_MTases_sf"/>
</dbReference>
<gene>
    <name evidence="3" type="ORF">QO231_22100</name>
</gene>
<feature type="coiled-coil region" evidence="1">
    <location>
        <begin position="317"/>
        <end position="418"/>
    </location>
</feature>
<evidence type="ECO:0000313" key="3">
    <source>
        <dbReference type="EMBL" id="MDU9006532.1"/>
    </source>
</evidence>
<keyword evidence="4" id="KW-1185">Reference proteome</keyword>
<name>A0ABU3VK10_9RHOB</name>
<reference evidence="4" key="1">
    <citation type="submission" date="2023-05" db="EMBL/GenBank/DDBJ databases">
        <title>Sedimentitalea sp. nov. JM2-8.</title>
        <authorList>
            <person name="Huang J."/>
        </authorList>
    </citation>
    <scope>NUCLEOTIDE SEQUENCE [LARGE SCALE GENOMIC DNA]</scope>
    <source>
        <strain evidence="4">KHS03</strain>
    </source>
</reference>
<feature type="compositionally biased region" description="Basic and acidic residues" evidence="2">
    <location>
        <begin position="487"/>
        <end position="498"/>
    </location>
</feature>
<evidence type="ECO:0000256" key="2">
    <source>
        <dbReference type="SAM" id="MobiDB-lite"/>
    </source>
</evidence>
<dbReference type="Gene3D" id="3.40.50.150">
    <property type="entry name" value="Vaccinia Virus protein VP39"/>
    <property type="match status" value="1"/>
</dbReference>
<accession>A0ABU3VK10</accession>
<organism evidence="3 4">
    <name type="scientific">Sedimentitalea todarodis</name>
    <dbReference type="NCBI Taxonomy" id="1631240"/>
    <lineage>
        <taxon>Bacteria</taxon>
        <taxon>Pseudomonadati</taxon>
        <taxon>Pseudomonadota</taxon>
        <taxon>Alphaproteobacteria</taxon>
        <taxon>Rhodobacterales</taxon>
        <taxon>Paracoccaceae</taxon>
        <taxon>Sedimentitalea</taxon>
    </lineage>
</organism>
<feature type="coiled-coil region" evidence="1">
    <location>
        <begin position="236"/>
        <end position="284"/>
    </location>
</feature>